<dbReference type="STRING" id="1134406.ADN00_08170"/>
<keyword evidence="6" id="KW-1185">Reference proteome</keyword>
<dbReference type="SUPFAM" id="SSF75217">
    <property type="entry name" value="alpha/beta knot"/>
    <property type="match status" value="1"/>
</dbReference>
<evidence type="ECO:0000313" key="6">
    <source>
        <dbReference type="Proteomes" id="UP000050417"/>
    </source>
</evidence>
<reference evidence="5 6" key="1">
    <citation type="submission" date="2015-07" db="EMBL/GenBank/DDBJ databases">
        <title>Genome sequence of Ornatilinea apprima DSM 23815.</title>
        <authorList>
            <person name="Hemp J."/>
            <person name="Ward L.M."/>
            <person name="Pace L.A."/>
            <person name="Fischer W.W."/>
        </authorList>
    </citation>
    <scope>NUCLEOTIDE SEQUENCE [LARGE SCALE GENOMIC DNA]</scope>
    <source>
        <strain evidence="5 6">P3M-1</strain>
    </source>
</reference>
<keyword evidence="2 5" id="KW-0489">Methyltransferase</keyword>
<feature type="domain" description="RNA 2-O ribose methyltransferase substrate binding" evidence="4">
    <location>
        <begin position="32"/>
        <end position="108"/>
    </location>
</feature>
<dbReference type="PANTHER" id="PTHR43191">
    <property type="entry name" value="RRNA METHYLTRANSFERASE 3"/>
    <property type="match status" value="1"/>
</dbReference>
<dbReference type="CDD" id="cd18095">
    <property type="entry name" value="SpoU-like_rRNA-MTase"/>
    <property type="match status" value="1"/>
</dbReference>
<evidence type="ECO:0000256" key="3">
    <source>
        <dbReference type="ARBA" id="ARBA00022679"/>
    </source>
</evidence>
<dbReference type="Pfam" id="PF00588">
    <property type="entry name" value="SpoU_methylase"/>
    <property type="match status" value="1"/>
</dbReference>
<accession>A0A0P6XDN7</accession>
<keyword evidence="3 5" id="KW-0808">Transferase</keyword>
<sequence length="269" mass="29676">MTEIITSLSNPRIKQIRKLRERKERASSGLFFIEGLRIVGDAFDHGSPIESLVCAPELLESEFGLSLVEKARSQGIAVLEVSADVFQSLSTKEGPQGLAAVARQVWSSIDEIQMDSKDLWVALDSVADPGNLGTILRTLDAVDGKGVILLDHCTDPFDPSCMRASMGSIFTMRVVKCTFEEFAGWKQRQPFFLVGTSDRAETDYEATTYPLPLVLLMGSERMGLQSHHVSLCDQMVSLPMRGAMDSLNLAVATGVMLYQIHSYQRKLQS</sequence>
<dbReference type="EMBL" id="LGCL01000021">
    <property type="protein sequence ID" value="KPL77849.1"/>
    <property type="molecule type" value="Genomic_DNA"/>
</dbReference>
<dbReference type="GO" id="GO:0008173">
    <property type="term" value="F:RNA methyltransferase activity"/>
    <property type="evidence" value="ECO:0007669"/>
    <property type="project" value="InterPro"/>
</dbReference>
<dbReference type="Gene3D" id="3.40.1280.10">
    <property type="match status" value="1"/>
</dbReference>
<dbReference type="SUPFAM" id="SSF55315">
    <property type="entry name" value="L30e-like"/>
    <property type="match status" value="1"/>
</dbReference>
<dbReference type="Gene3D" id="3.30.1330.30">
    <property type="match status" value="1"/>
</dbReference>
<dbReference type="SMART" id="SM00967">
    <property type="entry name" value="SpoU_sub_bind"/>
    <property type="match status" value="1"/>
</dbReference>
<dbReference type="InterPro" id="IPR029028">
    <property type="entry name" value="Alpha/beta_knot_MTases"/>
</dbReference>
<evidence type="ECO:0000256" key="2">
    <source>
        <dbReference type="ARBA" id="ARBA00022603"/>
    </source>
</evidence>
<evidence type="ECO:0000259" key="4">
    <source>
        <dbReference type="SMART" id="SM00967"/>
    </source>
</evidence>
<proteinExistence type="inferred from homology"/>
<dbReference type="RefSeq" id="WP_075062496.1">
    <property type="nucleotide sequence ID" value="NZ_LGCL01000021.1"/>
</dbReference>
<comment type="caution">
    <text evidence="5">The sequence shown here is derived from an EMBL/GenBank/DDBJ whole genome shotgun (WGS) entry which is preliminary data.</text>
</comment>
<dbReference type="InterPro" id="IPR053888">
    <property type="entry name" value="MRM3-like_sub_bind"/>
</dbReference>
<dbReference type="GO" id="GO:0032259">
    <property type="term" value="P:methylation"/>
    <property type="evidence" value="ECO:0007669"/>
    <property type="project" value="UniProtKB-KW"/>
</dbReference>
<evidence type="ECO:0000256" key="1">
    <source>
        <dbReference type="ARBA" id="ARBA00007228"/>
    </source>
</evidence>
<protein>
    <submittedName>
        <fullName evidence="5">rRNA methyltransferase</fullName>
    </submittedName>
</protein>
<dbReference type="GO" id="GO:0005737">
    <property type="term" value="C:cytoplasm"/>
    <property type="evidence" value="ECO:0007669"/>
    <property type="project" value="UniProtKB-ARBA"/>
</dbReference>
<dbReference type="GO" id="GO:0006396">
    <property type="term" value="P:RNA processing"/>
    <property type="evidence" value="ECO:0007669"/>
    <property type="project" value="InterPro"/>
</dbReference>
<gene>
    <name evidence="5" type="ORF">ADN00_08170</name>
</gene>
<dbReference type="Pfam" id="PF22435">
    <property type="entry name" value="MRM3-like_sub_bind"/>
    <property type="match status" value="1"/>
</dbReference>
<organism evidence="5 6">
    <name type="scientific">Ornatilinea apprima</name>
    <dbReference type="NCBI Taxonomy" id="1134406"/>
    <lineage>
        <taxon>Bacteria</taxon>
        <taxon>Bacillati</taxon>
        <taxon>Chloroflexota</taxon>
        <taxon>Anaerolineae</taxon>
        <taxon>Anaerolineales</taxon>
        <taxon>Anaerolineaceae</taxon>
        <taxon>Ornatilinea</taxon>
    </lineage>
</organism>
<dbReference type="AlphaFoldDB" id="A0A0P6XDN7"/>
<evidence type="ECO:0000313" key="5">
    <source>
        <dbReference type="EMBL" id="KPL77849.1"/>
    </source>
</evidence>
<dbReference type="GO" id="GO:0003723">
    <property type="term" value="F:RNA binding"/>
    <property type="evidence" value="ECO:0007669"/>
    <property type="project" value="InterPro"/>
</dbReference>
<dbReference type="InterPro" id="IPR029026">
    <property type="entry name" value="tRNA_m1G_MTases_N"/>
</dbReference>
<dbReference type="Proteomes" id="UP000050417">
    <property type="component" value="Unassembled WGS sequence"/>
</dbReference>
<dbReference type="InterPro" id="IPR051259">
    <property type="entry name" value="rRNA_Methyltransferase"/>
</dbReference>
<name>A0A0P6XDN7_9CHLR</name>
<dbReference type="InterPro" id="IPR001537">
    <property type="entry name" value="SpoU_MeTrfase"/>
</dbReference>
<comment type="similarity">
    <text evidence="1">Belongs to the class IV-like SAM-binding methyltransferase superfamily. RNA methyltransferase TrmH family.</text>
</comment>
<dbReference type="InterPro" id="IPR029064">
    <property type="entry name" value="Ribosomal_eL30-like_sf"/>
</dbReference>
<dbReference type="PANTHER" id="PTHR43191:SF2">
    <property type="entry name" value="RRNA METHYLTRANSFERASE 3, MITOCHONDRIAL"/>
    <property type="match status" value="1"/>
</dbReference>
<dbReference type="InterPro" id="IPR013123">
    <property type="entry name" value="SpoU_subst-bd"/>
</dbReference>